<evidence type="ECO:0000256" key="3">
    <source>
        <dbReference type="ARBA" id="ARBA00022630"/>
    </source>
</evidence>
<dbReference type="EMBL" id="AP011666">
    <property type="protein sequence ID" value="BAL53767.1"/>
    <property type="molecule type" value="Genomic_DNA"/>
</dbReference>
<dbReference type="GO" id="GO:0010133">
    <property type="term" value="P:L-proline catabolic process to L-glutamate"/>
    <property type="evidence" value="ECO:0007669"/>
    <property type="project" value="UniProtKB-UniPathway"/>
</dbReference>
<dbReference type="Pfam" id="PF01619">
    <property type="entry name" value="Pro_dh"/>
    <property type="match status" value="1"/>
</dbReference>
<dbReference type="PANTHER" id="PTHR13914:SF0">
    <property type="entry name" value="PROLINE DEHYDROGENASE 1, MITOCHONDRIAL"/>
    <property type="match status" value="1"/>
</dbReference>
<evidence type="ECO:0000313" key="12">
    <source>
        <dbReference type="EMBL" id="BAL53767.1"/>
    </source>
</evidence>
<evidence type="ECO:0000256" key="9">
    <source>
        <dbReference type="PIRSR" id="PIRSR000196-1"/>
    </source>
</evidence>
<evidence type="ECO:0000256" key="10">
    <source>
        <dbReference type="PIRSR" id="PIRSR000196-2"/>
    </source>
</evidence>
<feature type="domain" description="Proline dehydrogenase" evidence="11">
    <location>
        <begin position="29"/>
        <end position="286"/>
    </location>
</feature>
<evidence type="ECO:0000256" key="6">
    <source>
        <dbReference type="ARBA" id="ARBA00023002"/>
    </source>
</evidence>
<evidence type="ECO:0000256" key="8">
    <source>
        <dbReference type="ARBA" id="ARBA00048779"/>
    </source>
</evidence>
<dbReference type="InterPro" id="IPR002872">
    <property type="entry name" value="Proline_DH_dom"/>
</dbReference>
<comment type="catalytic activity">
    <reaction evidence="8">
        <text>L-proline + a quinone = (S)-1-pyrroline-5-carboxylate + a quinol + H(+)</text>
        <dbReference type="Rhea" id="RHEA:23784"/>
        <dbReference type="ChEBI" id="CHEBI:15378"/>
        <dbReference type="ChEBI" id="CHEBI:17388"/>
        <dbReference type="ChEBI" id="CHEBI:24646"/>
        <dbReference type="ChEBI" id="CHEBI:60039"/>
        <dbReference type="ChEBI" id="CHEBI:132124"/>
        <dbReference type="EC" id="1.5.5.2"/>
    </reaction>
</comment>
<dbReference type="InterPro" id="IPR029041">
    <property type="entry name" value="FAD-linked_oxidoreductase-like"/>
</dbReference>
<accession>H5SC81</accession>
<dbReference type="InterPro" id="IPR008219">
    <property type="entry name" value="PRODH_bac_arc"/>
</dbReference>
<protein>
    <recommendedName>
        <fullName evidence="2">proline dehydrogenase</fullName>
        <ecNumber evidence="2">1.5.5.2</ecNumber>
    </recommendedName>
</protein>
<dbReference type="SUPFAM" id="SSF51730">
    <property type="entry name" value="FAD-linked oxidoreductase"/>
    <property type="match status" value="1"/>
</dbReference>
<dbReference type="Gene3D" id="3.20.20.220">
    <property type="match status" value="1"/>
</dbReference>
<feature type="binding site" evidence="10">
    <location>
        <position position="117"/>
    </location>
    <ligand>
        <name>FAD</name>
        <dbReference type="ChEBI" id="CHEBI:57692"/>
    </ligand>
</feature>
<comment type="pathway">
    <text evidence="1">Amino-acid degradation; L-proline degradation into L-glutamate; L-glutamate from L-proline: step 1/2.</text>
</comment>
<feature type="binding site" evidence="10">
    <location>
        <position position="184"/>
    </location>
    <ligand>
        <name>FAD</name>
        <dbReference type="ChEBI" id="CHEBI:57692"/>
    </ligand>
</feature>
<reference evidence="12" key="1">
    <citation type="journal article" date="2005" name="Environ. Microbiol.">
        <title>Genetic and functional properties of uncultivated thermophilic crenarchaeotes from a subsurface gold mine as revealed by analysis of genome fragments.</title>
        <authorList>
            <person name="Nunoura T."/>
            <person name="Hirayama H."/>
            <person name="Takami H."/>
            <person name="Oida H."/>
            <person name="Nishi S."/>
            <person name="Shimamura S."/>
            <person name="Suzuki Y."/>
            <person name="Inagaki F."/>
            <person name="Takai K."/>
            <person name="Nealson K.H."/>
            <person name="Horikoshi K."/>
        </authorList>
    </citation>
    <scope>NUCLEOTIDE SEQUENCE</scope>
</reference>
<keyword evidence="3" id="KW-0285">Flavoprotein</keyword>
<dbReference type="GO" id="GO:0000166">
    <property type="term" value="F:nucleotide binding"/>
    <property type="evidence" value="ECO:0007669"/>
    <property type="project" value="UniProtKB-KW"/>
</dbReference>
<organism evidence="12">
    <name type="scientific">uncultured Acetothermia bacterium</name>
    <dbReference type="NCBI Taxonomy" id="236499"/>
    <lineage>
        <taxon>Bacteria</taxon>
        <taxon>Candidatus Bipolaricaulota</taxon>
        <taxon>environmental samples</taxon>
    </lineage>
</organism>
<gene>
    <name evidence="12" type="ORF">HGMM_F08F07C26</name>
</gene>
<dbReference type="GO" id="GO:0004657">
    <property type="term" value="F:proline dehydrogenase activity"/>
    <property type="evidence" value="ECO:0007669"/>
    <property type="project" value="UniProtKB-EC"/>
</dbReference>
<feature type="binding site" evidence="10">
    <location>
        <begin position="170"/>
        <end position="172"/>
    </location>
    <ligand>
        <name>FAD</name>
        <dbReference type="ChEBI" id="CHEBI:57692"/>
    </ligand>
</feature>
<dbReference type="PIRSF" id="PIRSF000196">
    <property type="entry name" value="Pro_dehydrog"/>
    <property type="match status" value="1"/>
</dbReference>
<evidence type="ECO:0000256" key="1">
    <source>
        <dbReference type="ARBA" id="ARBA00004739"/>
    </source>
</evidence>
<dbReference type="EC" id="1.5.5.2" evidence="2"/>
<evidence type="ECO:0000256" key="7">
    <source>
        <dbReference type="ARBA" id="ARBA00023062"/>
    </source>
</evidence>
<dbReference type="AlphaFoldDB" id="H5SC81"/>
<keyword evidence="7" id="KW-0642">Proline metabolism</keyword>
<feature type="binding site" evidence="9">
    <location>
        <position position="274"/>
    </location>
    <ligand>
        <name>substrate</name>
    </ligand>
</feature>
<dbReference type="InterPro" id="IPR015659">
    <property type="entry name" value="Proline_oxidase"/>
</dbReference>
<dbReference type="UniPathway" id="UPA00261">
    <property type="reaction ID" value="UER00373"/>
</dbReference>
<keyword evidence="5 10" id="KW-0274">FAD</keyword>
<evidence type="ECO:0000256" key="2">
    <source>
        <dbReference type="ARBA" id="ARBA00012695"/>
    </source>
</evidence>
<keyword evidence="6" id="KW-0560">Oxidoreductase</keyword>
<feature type="binding site" evidence="10">
    <location>
        <begin position="212"/>
        <end position="213"/>
    </location>
    <ligand>
        <name>FAD</name>
        <dbReference type="ChEBI" id="CHEBI:57692"/>
    </ligand>
</feature>
<evidence type="ECO:0000259" key="11">
    <source>
        <dbReference type="Pfam" id="PF01619"/>
    </source>
</evidence>
<keyword evidence="4 10" id="KW-0547">Nucleotide-binding</keyword>
<name>H5SC81_9BACT</name>
<evidence type="ECO:0000256" key="5">
    <source>
        <dbReference type="ARBA" id="ARBA00022827"/>
    </source>
</evidence>
<feature type="binding site" evidence="10">
    <location>
        <position position="146"/>
    </location>
    <ligand>
        <name>FAD</name>
        <dbReference type="ChEBI" id="CHEBI:57692"/>
    </ligand>
</feature>
<reference evidence="12" key="2">
    <citation type="journal article" date="2012" name="PLoS ONE">
        <title>A Deeply Branching Thermophilic Bacterium with an Ancient Acetyl-CoA Pathway Dominates a Subsurface Ecosystem.</title>
        <authorList>
            <person name="Takami H."/>
            <person name="Noguchi H."/>
            <person name="Takaki Y."/>
            <person name="Uchiyama I."/>
            <person name="Toyoda A."/>
            <person name="Nishi S."/>
            <person name="Chee G.-J."/>
            <person name="Arai W."/>
            <person name="Nunoura T."/>
            <person name="Itoh T."/>
            <person name="Hattori M."/>
            <person name="Takai K."/>
        </authorList>
    </citation>
    <scope>NUCLEOTIDE SEQUENCE</scope>
</reference>
<feature type="binding site" evidence="9">
    <location>
        <position position="82"/>
    </location>
    <ligand>
        <name>substrate</name>
    </ligand>
</feature>
<sequence>MQSVFSKYRFAQRAARRFIAGERLEEAIAVVRDLNAKNILATLDHLGENTTNEREAIAAADEYLRILDTIAQTKVQSEVSLKLTQMGLDISQELCLQNMRRILERAREYNNFVCIDMESSAYTDRTLDLYERLRREGFDNVGPVIQAYLRRSERDIERLIEWGVRVRLCKGAYQEPPTLAFPNKRDVDANYIKLLQMLFQAQEKGVYPAIATHDEKIIRWALQYVREHNIPRDRFEFQMLYGIRRDLQLKLAQEGYRVRVYVSYGTHWYPYFMRRLAERPANVLFVVKNLVKG</sequence>
<dbReference type="PANTHER" id="PTHR13914">
    <property type="entry name" value="PROLINE OXIDASE"/>
    <property type="match status" value="1"/>
</dbReference>
<comment type="cofactor">
    <cofactor evidence="10">
        <name>FAD</name>
        <dbReference type="ChEBI" id="CHEBI:57692"/>
    </cofactor>
    <text evidence="10">Binds 1 FAD per subunit.</text>
</comment>
<feature type="binding site" evidence="9">
    <location>
        <position position="275"/>
    </location>
    <ligand>
        <name>substrate</name>
    </ligand>
</feature>
<evidence type="ECO:0000256" key="4">
    <source>
        <dbReference type="ARBA" id="ARBA00022741"/>
    </source>
</evidence>
<proteinExistence type="predicted"/>